<dbReference type="PANTHER" id="PTHR23236:SF2">
    <property type="entry name" value="EUKARYOTIC TRANSLATION INITIATION FACTOR 4B"/>
    <property type="match status" value="1"/>
</dbReference>
<dbReference type="EMBL" id="JAFNEN010000603">
    <property type="protein sequence ID" value="KAG8179792.1"/>
    <property type="molecule type" value="Genomic_DNA"/>
</dbReference>
<dbReference type="GO" id="GO:0003723">
    <property type="term" value="F:RNA binding"/>
    <property type="evidence" value="ECO:0007669"/>
    <property type="project" value="UniProtKB-UniRule"/>
</dbReference>
<keyword evidence="1 2" id="KW-0694">RNA-binding</keyword>
<feature type="compositionally biased region" description="Basic and acidic residues" evidence="3">
    <location>
        <begin position="385"/>
        <end position="414"/>
    </location>
</feature>
<sequence>MAANTKGKRKVKGKTLDLNTFLGEDADAPSGYAVVQPRRMDWADVMDNEDVDDRFTLDYKKDEKLVLPTAPKAARGPDVDLAKVPSNPPFTAFLGNLPYDVSEDDIVFFFRQLEVKNVRLPRENGEKGRIRGFGYAEFNNRQDLIQALALNNESMKNRALKISLAGEHDGDRGGDRRDAGPDRTLGDWRSSDRQTAPRDDSRNDSRGGYSDREPYRAKSGYDRPFERNDRNDRNERNGDSFNRSDFGTRNQDRDYGSRNQDRDYGGRNDRDFGGRDQDRRGYGFSDRGGNRGGRSDSRDYGGSFGRREDSGRDSRYRDSDRDPPRDSYDRRPAERPSYDSGSSSGKERPRLQLAPRTKPIEPVPPPAEAVAASSIFGGAKPVDTAAKEREIEARLAREKDVVKDPKEKEPEARVRKFSSGSGISNRSRRSSDSGPGSASEDAAPHYKPPIPKQGERETTQPYTLPRTRQRCGSNSSTGSDRDQSTKGSHPASSRKENYNRSDNSNDVPRPHGDDSSKSDFRKARNNHSHRDNSRERALHGTTYEEPKAPVYTSANKFSYLKTDAEDLDPGSD</sequence>
<dbReference type="InterPro" id="IPR000504">
    <property type="entry name" value="RRM_dom"/>
</dbReference>
<name>A0AAV6U6W8_9ARAC</name>
<dbReference type="SUPFAM" id="SSF54928">
    <property type="entry name" value="RNA-binding domain, RBD"/>
    <property type="match status" value="1"/>
</dbReference>
<dbReference type="Proteomes" id="UP000827092">
    <property type="component" value="Unassembled WGS sequence"/>
</dbReference>
<evidence type="ECO:0000256" key="3">
    <source>
        <dbReference type="SAM" id="MobiDB-lite"/>
    </source>
</evidence>
<dbReference type="Gene3D" id="3.30.70.330">
    <property type="match status" value="1"/>
</dbReference>
<dbReference type="InterPro" id="IPR033107">
    <property type="entry name" value="EIF-4B_RRM"/>
</dbReference>
<organism evidence="5 6">
    <name type="scientific">Oedothorax gibbosus</name>
    <dbReference type="NCBI Taxonomy" id="931172"/>
    <lineage>
        <taxon>Eukaryota</taxon>
        <taxon>Metazoa</taxon>
        <taxon>Ecdysozoa</taxon>
        <taxon>Arthropoda</taxon>
        <taxon>Chelicerata</taxon>
        <taxon>Arachnida</taxon>
        <taxon>Araneae</taxon>
        <taxon>Araneomorphae</taxon>
        <taxon>Entelegynae</taxon>
        <taxon>Araneoidea</taxon>
        <taxon>Linyphiidae</taxon>
        <taxon>Erigoninae</taxon>
        <taxon>Oedothorax</taxon>
    </lineage>
</organism>
<feature type="compositionally biased region" description="Basic and acidic residues" evidence="3">
    <location>
        <begin position="250"/>
        <end position="281"/>
    </location>
</feature>
<comment type="caution">
    <text evidence="5">The sequence shown here is derived from an EMBL/GenBank/DDBJ whole genome shotgun (WGS) entry which is preliminary data.</text>
</comment>
<keyword evidence="6" id="KW-1185">Reference proteome</keyword>
<dbReference type="PANTHER" id="PTHR23236">
    <property type="entry name" value="EUKARYOTIC TRANSLATION INITIATION FACTOR 4B/4H"/>
    <property type="match status" value="1"/>
</dbReference>
<evidence type="ECO:0000313" key="5">
    <source>
        <dbReference type="EMBL" id="KAG8179792.1"/>
    </source>
</evidence>
<reference evidence="5 6" key="1">
    <citation type="journal article" date="2022" name="Nat. Ecol. Evol.">
        <title>A masculinizing supergene underlies an exaggerated male reproductive morph in a spider.</title>
        <authorList>
            <person name="Hendrickx F."/>
            <person name="De Corte Z."/>
            <person name="Sonet G."/>
            <person name="Van Belleghem S.M."/>
            <person name="Kostlbacher S."/>
            <person name="Vangestel C."/>
        </authorList>
    </citation>
    <scope>NUCLEOTIDE SEQUENCE [LARGE SCALE GENOMIC DNA]</scope>
    <source>
        <strain evidence="5">W744_W776</strain>
    </source>
</reference>
<dbReference type="AlphaFoldDB" id="A0AAV6U6W8"/>
<dbReference type="SMART" id="SM00360">
    <property type="entry name" value="RRM"/>
    <property type="match status" value="1"/>
</dbReference>
<dbReference type="CDD" id="cd12402">
    <property type="entry name" value="RRM_eIF4B"/>
    <property type="match status" value="1"/>
</dbReference>
<feature type="region of interest" description="Disordered" evidence="3">
    <location>
        <begin position="166"/>
        <end position="549"/>
    </location>
</feature>
<dbReference type="PROSITE" id="PS50102">
    <property type="entry name" value="RRM"/>
    <property type="match status" value="1"/>
</dbReference>
<feature type="compositionally biased region" description="Polar residues" evidence="3">
    <location>
        <begin position="239"/>
        <end position="249"/>
    </location>
</feature>
<feature type="domain" description="RRM" evidence="4">
    <location>
        <begin position="90"/>
        <end position="167"/>
    </location>
</feature>
<feature type="compositionally biased region" description="Basic and acidic residues" evidence="3">
    <location>
        <begin position="293"/>
        <end position="337"/>
    </location>
</feature>
<proteinExistence type="predicted"/>
<dbReference type="InterPro" id="IPR012677">
    <property type="entry name" value="Nucleotide-bd_a/b_plait_sf"/>
</dbReference>
<evidence type="ECO:0000313" key="6">
    <source>
        <dbReference type="Proteomes" id="UP000827092"/>
    </source>
</evidence>
<evidence type="ECO:0000256" key="1">
    <source>
        <dbReference type="ARBA" id="ARBA00022884"/>
    </source>
</evidence>
<dbReference type="InterPro" id="IPR035979">
    <property type="entry name" value="RBD_domain_sf"/>
</dbReference>
<evidence type="ECO:0000256" key="2">
    <source>
        <dbReference type="PROSITE-ProRule" id="PRU00176"/>
    </source>
</evidence>
<feature type="compositionally biased region" description="Basic and acidic residues" evidence="3">
    <location>
        <begin position="508"/>
        <end position="547"/>
    </location>
</feature>
<protein>
    <recommendedName>
        <fullName evidence="4">RRM domain-containing protein</fullName>
    </recommendedName>
</protein>
<evidence type="ECO:0000259" key="4">
    <source>
        <dbReference type="PROSITE" id="PS50102"/>
    </source>
</evidence>
<accession>A0AAV6U6W8</accession>
<dbReference type="Pfam" id="PF00076">
    <property type="entry name" value="RRM_1"/>
    <property type="match status" value="1"/>
</dbReference>
<feature type="compositionally biased region" description="Basic and acidic residues" evidence="3">
    <location>
        <begin position="166"/>
        <end position="238"/>
    </location>
</feature>
<gene>
    <name evidence="5" type="ORF">JTE90_002831</name>
</gene>